<comment type="caution">
    <text evidence="1">The sequence shown here is derived from an EMBL/GenBank/DDBJ whole genome shotgun (WGS) entry which is preliminary data.</text>
</comment>
<dbReference type="InterPro" id="IPR037459">
    <property type="entry name" value="RhgT-like"/>
</dbReference>
<dbReference type="PANTHER" id="PTHR43695">
    <property type="entry name" value="PUTATIVE (AFU_ORTHOLOGUE AFUA_2G17250)-RELATED"/>
    <property type="match status" value="1"/>
</dbReference>
<gene>
    <name evidence="1" type="ORF">N658DRAFT_490138</name>
</gene>
<name>A0AAN6SWA1_9PEZI</name>
<protein>
    <submittedName>
        <fullName evidence="1">Carbohydrate esterase family 12 protein</fullName>
    </submittedName>
</protein>
<sequence>MGGGPEVQLGRQIGGRDPIVLTSLTRRTFTNGRLDDSLANVANAAKAAARAAGATMLDLNAVSKKYVQAIGQSNADRSNLSRGDRTHFIPHGTQVFGRMVADLIVGWRSSLSNCIRPDAAMSRKIAQGVYA</sequence>
<dbReference type="SUPFAM" id="SSF52266">
    <property type="entry name" value="SGNH hydrolase"/>
    <property type="match status" value="1"/>
</dbReference>
<dbReference type="Proteomes" id="UP001305647">
    <property type="component" value="Unassembled WGS sequence"/>
</dbReference>
<organism evidence="1 2">
    <name type="scientific">Parathielavia hyrcaniae</name>
    <dbReference type="NCBI Taxonomy" id="113614"/>
    <lineage>
        <taxon>Eukaryota</taxon>
        <taxon>Fungi</taxon>
        <taxon>Dikarya</taxon>
        <taxon>Ascomycota</taxon>
        <taxon>Pezizomycotina</taxon>
        <taxon>Sordariomycetes</taxon>
        <taxon>Sordariomycetidae</taxon>
        <taxon>Sordariales</taxon>
        <taxon>Chaetomiaceae</taxon>
        <taxon>Parathielavia</taxon>
    </lineage>
</organism>
<dbReference type="PANTHER" id="PTHR43695:SF2">
    <property type="entry name" value="PUTATIVE (AFU_ORTHOLOGUE AFUA_2G17250)-RELATED"/>
    <property type="match status" value="1"/>
</dbReference>
<reference evidence="1" key="2">
    <citation type="submission" date="2023-05" db="EMBL/GenBank/DDBJ databases">
        <authorList>
            <consortium name="Lawrence Berkeley National Laboratory"/>
            <person name="Steindorff A."/>
            <person name="Hensen N."/>
            <person name="Bonometti L."/>
            <person name="Westerberg I."/>
            <person name="Brannstrom I.O."/>
            <person name="Guillou S."/>
            <person name="Cros-Aarteil S."/>
            <person name="Calhoun S."/>
            <person name="Haridas S."/>
            <person name="Kuo A."/>
            <person name="Mondo S."/>
            <person name="Pangilinan J."/>
            <person name="Riley R."/>
            <person name="Labutti K."/>
            <person name="Andreopoulos B."/>
            <person name="Lipzen A."/>
            <person name="Chen C."/>
            <person name="Yanf M."/>
            <person name="Daum C."/>
            <person name="Ng V."/>
            <person name="Clum A."/>
            <person name="Ohm R."/>
            <person name="Martin F."/>
            <person name="Silar P."/>
            <person name="Natvig D."/>
            <person name="Lalanne C."/>
            <person name="Gautier V."/>
            <person name="Ament-Velasquez S.L."/>
            <person name="Kruys A."/>
            <person name="Hutchinson M.I."/>
            <person name="Powell A.J."/>
            <person name="Barry K."/>
            <person name="Miller A.N."/>
            <person name="Grigoriev I.V."/>
            <person name="Debuchy R."/>
            <person name="Gladieux P."/>
            <person name="Thoren M.H."/>
            <person name="Johannesson H."/>
        </authorList>
    </citation>
    <scope>NUCLEOTIDE SEQUENCE</scope>
    <source>
        <strain evidence="1">CBS 757.83</strain>
    </source>
</reference>
<accession>A0AAN6SWA1</accession>
<dbReference type="AlphaFoldDB" id="A0AAN6SWA1"/>
<keyword evidence="2" id="KW-1185">Reference proteome</keyword>
<reference evidence="1" key="1">
    <citation type="journal article" date="2023" name="Mol. Phylogenet. Evol.">
        <title>Genome-scale phylogeny and comparative genomics of the fungal order Sordariales.</title>
        <authorList>
            <person name="Hensen N."/>
            <person name="Bonometti L."/>
            <person name="Westerberg I."/>
            <person name="Brannstrom I.O."/>
            <person name="Guillou S."/>
            <person name="Cros-Aarteil S."/>
            <person name="Calhoun S."/>
            <person name="Haridas S."/>
            <person name="Kuo A."/>
            <person name="Mondo S."/>
            <person name="Pangilinan J."/>
            <person name="Riley R."/>
            <person name="LaButti K."/>
            <person name="Andreopoulos B."/>
            <person name="Lipzen A."/>
            <person name="Chen C."/>
            <person name="Yan M."/>
            <person name="Daum C."/>
            <person name="Ng V."/>
            <person name="Clum A."/>
            <person name="Steindorff A."/>
            <person name="Ohm R.A."/>
            <person name="Martin F."/>
            <person name="Silar P."/>
            <person name="Natvig D.O."/>
            <person name="Lalanne C."/>
            <person name="Gautier V."/>
            <person name="Ament-Velasquez S.L."/>
            <person name="Kruys A."/>
            <person name="Hutchinson M.I."/>
            <person name="Powell A.J."/>
            <person name="Barry K."/>
            <person name="Miller A.N."/>
            <person name="Grigoriev I.V."/>
            <person name="Debuchy R."/>
            <person name="Gladieux P."/>
            <person name="Hiltunen Thoren M."/>
            <person name="Johannesson H."/>
        </authorList>
    </citation>
    <scope>NUCLEOTIDE SEQUENCE</scope>
    <source>
        <strain evidence="1">CBS 757.83</strain>
    </source>
</reference>
<dbReference type="Gene3D" id="3.40.50.1110">
    <property type="entry name" value="SGNH hydrolase"/>
    <property type="match status" value="1"/>
</dbReference>
<evidence type="ECO:0000313" key="1">
    <source>
        <dbReference type="EMBL" id="KAK4096205.1"/>
    </source>
</evidence>
<dbReference type="GO" id="GO:0016787">
    <property type="term" value="F:hydrolase activity"/>
    <property type="evidence" value="ECO:0007669"/>
    <property type="project" value="InterPro"/>
</dbReference>
<evidence type="ECO:0000313" key="2">
    <source>
        <dbReference type="Proteomes" id="UP001305647"/>
    </source>
</evidence>
<dbReference type="InterPro" id="IPR036514">
    <property type="entry name" value="SGNH_hydro_sf"/>
</dbReference>
<proteinExistence type="predicted"/>
<dbReference type="EMBL" id="MU863730">
    <property type="protein sequence ID" value="KAK4096205.1"/>
    <property type="molecule type" value="Genomic_DNA"/>
</dbReference>